<evidence type="ECO:0000256" key="1">
    <source>
        <dbReference type="SAM" id="MobiDB-lite"/>
    </source>
</evidence>
<dbReference type="AlphaFoldDB" id="B6AN50"/>
<evidence type="ECO:0000259" key="2">
    <source>
        <dbReference type="Pfam" id="PF13683"/>
    </source>
</evidence>
<evidence type="ECO:0000313" key="3">
    <source>
        <dbReference type="EMBL" id="EDZ39907.1"/>
    </source>
</evidence>
<dbReference type="InterPro" id="IPR001584">
    <property type="entry name" value="Integrase_cat-core"/>
</dbReference>
<organism evidence="3">
    <name type="scientific">Leptospirillum sp. Group II '5-way CG'</name>
    <dbReference type="NCBI Taxonomy" id="419541"/>
    <lineage>
        <taxon>Bacteria</taxon>
        <taxon>Pseudomonadati</taxon>
        <taxon>Nitrospirota</taxon>
        <taxon>Nitrospiria</taxon>
        <taxon>Nitrospirales</taxon>
        <taxon>Nitrospiraceae</taxon>
        <taxon>Leptospirillum</taxon>
    </lineage>
</organism>
<sequence length="78" mass="9102">MCLLNDSGDHSNKYEAVYLSEYESVQKARSGIHDYLRFYNEERLHQSLNDKTPREISLGKTSWDQQEKQGILGTRLLP</sequence>
<dbReference type="GO" id="GO:0015074">
    <property type="term" value="P:DNA integration"/>
    <property type="evidence" value="ECO:0007669"/>
    <property type="project" value="InterPro"/>
</dbReference>
<proteinExistence type="predicted"/>
<protein>
    <submittedName>
        <fullName evidence="3">Transposase</fullName>
    </submittedName>
</protein>
<name>B6AN50_9BACT</name>
<feature type="domain" description="Integrase catalytic" evidence="2">
    <location>
        <begin position="13"/>
        <end position="53"/>
    </location>
</feature>
<dbReference type="EMBL" id="DS995259">
    <property type="protein sequence ID" value="EDZ39907.1"/>
    <property type="molecule type" value="Genomic_DNA"/>
</dbReference>
<dbReference type="Pfam" id="PF13683">
    <property type="entry name" value="rve_3"/>
    <property type="match status" value="1"/>
</dbReference>
<accession>B6AN50</accession>
<reference evidence="3" key="1">
    <citation type="journal article" date="2004" name="Nature">
        <title>Community structure and metabolism through reconstruction of microbial genomes from the environment.</title>
        <authorList>
            <person name="Tyson G.W."/>
            <person name="Chapman J."/>
            <person name="Hugenholtz P."/>
            <person name="Allen E.E."/>
            <person name="Ram R.J."/>
            <person name="Richardson P.M."/>
            <person name="Solovyev V.V."/>
            <person name="Rubin E.M."/>
            <person name="Rokhsar D.S."/>
            <person name="Banfield J.F."/>
        </authorList>
    </citation>
    <scope>NUCLEOTIDE SEQUENCE [LARGE SCALE GENOMIC DNA]</scope>
</reference>
<dbReference type="SUPFAM" id="SSF53098">
    <property type="entry name" value="Ribonuclease H-like"/>
    <property type="match status" value="1"/>
</dbReference>
<feature type="region of interest" description="Disordered" evidence="1">
    <location>
        <begin position="58"/>
        <end position="78"/>
    </location>
</feature>
<dbReference type="InterPro" id="IPR012337">
    <property type="entry name" value="RNaseH-like_sf"/>
</dbReference>
<gene>
    <name evidence="3" type="ORF">CGL2_10706005</name>
</gene>
<reference evidence="3" key="2">
    <citation type="journal article" date="2008" name="PLoS Biol.">
        <title>Population genomic analysis of strain variation in Leptospirillum group II bacteria involved in acid mine drainage formation.</title>
        <authorList>
            <person name="Simmons S.L."/>
            <person name="Dibartolo G."/>
            <person name="Denef V.J."/>
            <person name="Goltsman D.S."/>
            <person name="Thelen M.P."/>
            <person name="Banfield J.F."/>
        </authorList>
    </citation>
    <scope>NUCLEOTIDE SEQUENCE [LARGE SCALE GENOMIC DNA]</scope>
</reference>